<dbReference type="Proteomes" id="UP001595724">
    <property type="component" value="Unassembled WGS sequence"/>
</dbReference>
<name>A0ABV7UW54_9GAMM</name>
<dbReference type="RefSeq" id="WP_386710526.1">
    <property type="nucleotide sequence ID" value="NZ_JBHRYF010000008.1"/>
</dbReference>
<accession>A0ABV7UW54</accession>
<gene>
    <name evidence="1" type="ORF">ACFOM9_11395</name>
</gene>
<reference evidence="2" key="1">
    <citation type="journal article" date="2019" name="Int. J. Syst. Evol. Microbiol.">
        <title>The Global Catalogue of Microorganisms (GCM) 10K type strain sequencing project: providing services to taxonomists for standard genome sequencing and annotation.</title>
        <authorList>
            <consortium name="The Broad Institute Genomics Platform"/>
            <consortium name="The Broad Institute Genome Sequencing Center for Infectious Disease"/>
            <person name="Wu L."/>
            <person name="Ma J."/>
        </authorList>
    </citation>
    <scope>NUCLEOTIDE SEQUENCE [LARGE SCALE GENOMIC DNA]</scope>
    <source>
        <strain evidence="2">KCTC 42211</strain>
    </source>
</reference>
<evidence type="ECO:0000313" key="2">
    <source>
        <dbReference type="Proteomes" id="UP001595724"/>
    </source>
</evidence>
<proteinExistence type="predicted"/>
<dbReference type="EMBL" id="JBHRYF010000008">
    <property type="protein sequence ID" value="MFC3660672.1"/>
    <property type="molecule type" value="Genomic_DNA"/>
</dbReference>
<comment type="caution">
    <text evidence="1">The sequence shown here is derived from an EMBL/GenBank/DDBJ whole genome shotgun (WGS) entry which is preliminary data.</text>
</comment>
<protein>
    <submittedName>
        <fullName evidence="1">Uncharacterized protein</fullName>
    </submittedName>
</protein>
<evidence type="ECO:0000313" key="1">
    <source>
        <dbReference type="EMBL" id="MFC3660672.1"/>
    </source>
</evidence>
<keyword evidence="2" id="KW-1185">Reference proteome</keyword>
<organism evidence="1 2">
    <name type="scientific">Luteimonas notoginsengisoli</name>
    <dbReference type="NCBI Taxonomy" id="1578200"/>
    <lineage>
        <taxon>Bacteria</taxon>
        <taxon>Pseudomonadati</taxon>
        <taxon>Pseudomonadota</taxon>
        <taxon>Gammaproteobacteria</taxon>
        <taxon>Lysobacterales</taxon>
        <taxon>Lysobacteraceae</taxon>
        <taxon>Luteimonas</taxon>
    </lineage>
</organism>
<sequence>MSFDLGGICKLAGQVIGGMIGGPVGSMIGSMIGDMVGQMITNQAGDSLDSSGLSSAAQNIFNANYSAGLGG</sequence>